<comment type="pathway">
    <text evidence="2">Lipid metabolism.</text>
</comment>
<dbReference type="InterPro" id="IPR013819">
    <property type="entry name" value="LipOase_C"/>
</dbReference>
<evidence type="ECO:0000256" key="4">
    <source>
        <dbReference type="ARBA" id="ARBA00022490"/>
    </source>
</evidence>
<dbReference type="Gene3D" id="3.10.450.60">
    <property type="match status" value="1"/>
</dbReference>
<organism evidence="17">
    <name type="scientific">Hippocampus abdominalis</name>
    <name type="common">Big-bellied seahorse</name>
    <dbReference type="NCBI Taxonomy" id="109274"/>
    <lineage>
        <taxon>Eukaryota</taxon>
        <taxon>Metazoa</taxon>
        <taxon>Chordata</taxon>
        <taxon>Craniata</taxon>
        <taxon>Vertebrata</taxon>
        <taxon>Euteleostomi</taxon>
        <taxon>Actinopterygii</taxon>
        <taxon>Neopterygii</taxon>
        <taxon>Teleostei</taxon>
        <taxon>Neoteleostei</taxon>
        <taxon>Acanthomorphata</taxon>
        <taxon>Syngnathiaria</taxon>
        <taxon>Syngnathiformes</taxon>
        <taxon>Syngnathoidei</taxon>
        <taxon>Syngnathidae</taxon>
        <taxon>Hippocampus</taxon>
    </lineage>
</organism>
<evidence type="ECO:0000256" key="14">
    <source>
        <dbReference type="RuleBase" id="RU003974"/>
    </source>
</evidence>
<protein>
    <submittedName>
        <fullName evidence="17">Arachidonate 5-lipoxygenase</fullName>
    </submittedName>
</protein>
<name>A0A493QYH9_HIPAB</name>
<dbReference type="InterPro" id="IPR001885">
    <property type="entry name" value="LipOase_mml"/>
</dbReference>
<evidence type="ECO:0000256" key="5">
    <source>
        <dbReference type="ARBA" id="ARBA00022723"/>
    </source>
</evidence>
<dbReference type="Gene3D" id="1.20.245.10">
    <property type="entry name" value="Lipoxygenase-1, Domain 5"/>
    <property type="match status" value="1"/>
</dbReference>
<dbReference type="GO" id="GO:0005737">
    <property type="term" value="C:cytoplasm"/>
    <property type="evidence" value="ECO:0007669"/>
    <property type="project" value="UniProtKB-SubCell"/>
</dbReference>
<reference evidence="17" key="2">
    <citation type="journal article" date="2018" name="Fish Shellfish Immunol.">
        <title>Molecular characterization of big-belly seahorse (Hippocamus abdominalis) arachidonate 5-lipoxygenase (HaALOX5): First evidence of an immune defensive role by induced immunological stress in teleost.</title>
        <authorList>
            <person name="Tharuka M.D."/>
            <person name="Priyathilaka T.T."/>
            <person name="Kim J."/>
            <person name="Lim C."/>
            <person name="Lee J."/>
        </authorList>
    </citation>
    <scope>NUCLEOTIDE SEQUENCE</scope>
</reference>
<feature type="site" description="Essential for stabilizing binding to COTL1" evidence="12">
    <location>
        <position position="103"/>
    </location>
</feature>
<dbReference type="InterPro" id="IPR000907">
    <property type="entry name" value="LipOase"/>
</dbReference>
<feature type="domain" description="Lipoxygenase" evidence="16">
    <location>
        <begin position="118"/>
        <end position="674"/>
    </location>
</feature>
<dbReference type="PANTHER" id="PTHR11771">
    <property type="entry name" value="LIPOXYGENASE"/>
    <property type="match status" value="1"/>
</dbReference>
<evidence type="ECO:0000256" key="1">
    <source>
        <dbReference type="ARBA" id="ARBA00004496"/>
    </source>
</evidence>
<dbReference type="GO" id="GO:0034440">
    <property type="term" value="P:lipid oxidation"/>
    <property type="evidence" value="ECO:0007669"/>
    <property type="project" value="InterPro"/>
</dbReference>
<dbReference type="FunFam" id="2.60.60.20:FF:000002">
    <property type="entry name" value="Arachidonate 5-lipoxygenase a"/>
    <property type="match status" value="1"/>
</dbReference>
<keyword evidence="5 10" id="KW-0479">Metal-binding</keyword>
<dbReference type="Pfam" id="PF01477">
    <property type="entry name" value="PLAT"/>
    <property type="match status" value="1"/>
</dbReference>
<dbReference type="GO" id="GO:0016702">
    <property type="term" value="F:oxidoreductase activity, acting on single donors with incorporation of molecular oxygen, incorporation of two atoms of oxygen"/>
    <property type="evidence" value="ECO:0007669"/>
    <property type="project" value="InterPro"/>
</dbReference>
<keyword evidence="6 14" id="KW-0223">Dioxygenase</keyword>
<feature type="domain" description="PLAT" evidence="15">
    <location>
        <begin position="2"/>
        <end position="118"/>
    </location>
</feature>
<evidence type="ECO:0000313" key="17">
    <source>
        <dbReference type="EMBL" id="QAV56623.1"/>
    </source>
</evidence>
<dbReference type="InterPro" id="IPR020834">
    <property type="entry name" value="LipOase_CS"/>
</dbReference>
<comment type="caution">
    <text evidence="13">Lacks conserved residue(s) required for the propagation of feature annotation.</text>
</comment>
<evidence type="ECO:0000259" key="16">
    <source>
        <dbReference type="PROSITE" id="PS51393"/>
    </source>
</evidence>
<evidence type="ECO:0000256" key="8">
    <source>
        <dbReference type="ARBA" id="ARBA00023004"/>
    </source>
</evidence>
<dbReference type="InterPro" id="IPR001024">
    <property type="entry name" value="PLAT/LH2_dom"/>
</dbReference>
<evidence type="ECO:0000256" key="7">
    <source>
        <dbReference type="ARBA" id="ARBA00023002"/>
    </source>
</evidence>
<evidence type="ECO:0000256" key="9">
    <source>
        <dbReference type="ARBA" id="ARBA00023098"/>
    </source>
</evidence>
<dbReference type="GO" id="GO:0005506">
    <property type="term" value="F:iron ion binding"/>
    <property type="evidence" value="ECO:0007669"/>
    <property type="project" value="InterPro"/>
</dbReference>
<feature type="binding site" evidence="10">
    <location>
        <position position="373"/>
    </location>
    <ligand>
        <name>Fe cation</name>
        <dbReference type="ChEBI" id="CHEBI:24875"/>
        <note>catalytic</note>
    </ligand>
</feature>
<dbReference type="EMBL" id="MG741005">
    <property type="protein sequence ID" value="QAV56623.1"/>
    <property type="molecule type" value="mRNA"/>
</dbReference>
<dbReference type="PROSITE" id="PS00711">
    <property type="entry name" value="LIPOXYGENASE_1"/>
    <property type="match status" value="1"/>
</dbReference>
<dbReference type="PROSITE" id="PS51393">
    <property type="entry name" value="LIPOXYGENASE_3"/>
    <property type="match status" value="1"/>
</dbReference>
<evidence type="ECO:0000256" key="13">
    <source>
        <dbReference type="PROSITE-ProRule" id="PRU00152"/>
    </source>
</evidence>
<keyword evidence="8 10" id="KW-0408">Iron</keyword>
<keyword evidence="4" id="KW-0963">Cytoplasm</keyword>
<dbReference type="Pfam" id="PF00305">
    <property type="entry name" value="Lipoxygenase"/>
    <property type="match status" value="1"/>
</dbReference>
<reference evidence="17" key="1">
    <citation type="submission" date="2017-12" db="EMBL/GenBank/DDBJ databases">
        <authorList>
            <person name="Perera M.D.N.T."/>
            <person name="Lee J."/>
        </authorList>
    </citation>
    <scope>NUCLEOTIDE SEQUENCE</scope>
</reference>
<dbReference type="SUPFAM" id="SSF48484">
    <property type="entry name" value="Lipoxigenase"/>
    <property type="match status" value="1"/>
</dbReference>
<comment type="cofactor">
    <cofactor evidence="10">
        <name>Fe cation</name>
        <dbReference type="ChEBI" id="CHEBI:24875"/>
    </cofactor>
    <text evidence="10">Binds 1 Fe cation per subunit.</text>
</comment>
<sequence length="674" mass="78098">MPSYTVTIATGSQWFAGTDDYIYITLVGTERCSERTLLDKPLYNDFERGAVDSYLVRVDENLGELVLVKLEKRKYWVQDDWYCSYISVKTPSGDNVDFPCYRWLVDDKEVVLRDGRAHLPQDDTISQVKQHRKNELEMRQKTYRWTEWQPGFPMSIDAGRHQELPRDIQFDSEKGVDFVLNYSKAIENLFVNHFMHMFQTSWSDFADFEKIFLRIKNTISEYVMQHWKEDFMFGYQFLNGCNPVVIQKLTKLPDKFPVTNEMVAVSLERHLTLEEEVKAGNIYMVDYEVLDGIRPNCTDPCTLQYLAAPICLLYKNTRNKILPIAIQLAQTPGKDNPIFLPTDSQYDWLLAKIWVRSADFQHHQTVTHLLRTHLISEMFAIAMFRHLPAVHPVFKLLIPHVRFTIAINTKAREQLICECGIFDKANATGGGGHMQLVRKATEALTFRSLCFPDMIKSRRMDSKQEVPTYFYRDDGYKVWEATKSFVSDVVAIYYTSNEKVQGDEEIQAFVKDVRTFGMQDSDTCDFPKALKSREELIEYLTVIVFTASAQHAAVNFGQYDWCSWIPNAPSTMRKPPPKQKGLADVNLIIDSLPDRGRSSWHLGAVWALSQYQENELYLGMYPDEYFIEKPVKAAMEKFRKSLEEISSAIKTRNQGKKLPYYNMSPDKIPNSVAV</sequence>
<dbReference type="SUPFAM" id="SSF49723">
    <property type="entry name" value="Lipase/lipooxygenase domain (PLAT/LH2 domain)"/>
    <property type="match status" value="1"/>
</dbReference>
<feature type="binding site" evidence="11">
    <location>
        <position position="79"/>
    </location>
    <ligand>
        <name>Ca(2+)</name>
        <dbReference type="ChEBI" id="CHEBI:29108"/>
        <label>1</label>
    </ligand>
</feature>
<evidence type="ECO:0000256" key="10">
    <source>
        <dbReference type="PIRSR" id="PIRSR601885-1"/>
    </source>
</evidence>
<feature type="binding site" evidence="11">
    <location>
        <position position="80"/>
    </location>
    <ligand>
        <name>Ca(2+)</name>
        <dbReference type="ChEBI" id="CHEBI:29108"/>
        <label>1</label>
    </ligand>
</feature>
<feature type="binding site" evidence="11">
    <location>
        <position position="17"/>
    </location>
    <ligand>
        <name>Ca(2+)</name>
        <dbReference type="ChEBI" id="CHEBI:29108"/>
        <label>1</label>
    </ligand>
</feature>
<evidence type="ECO:0000256" key="3">
    <source>
        <dbReference type="ARBA" id="ARBA00009419"/>
    </source>
</evidence>
<gene>
    <name evidence="17" type="primary">ALOX5</name>
</gene>
<evidence type="ECO:0000256" key="2">
    <source>
        <dbReference type="ARBA" id="ARBA00005189"/>
    </source>
</evidence>
<evidence type="ECO:0000256" key="6">
    <source>
        <dbReference type="ARBA" id="ARBA00022964"/>
    </source>
</evidence>
<keyword evidence="11" id="KW-0106">Calcium</keyword>
<dbReference type="InterPro" id="IPR042062">
    <property type="entry name" value="PLAT_LOX_verte"/>
</dbReference>
<keyword evidence="7 14" id="KW-0560">Oxidoreductase</keyword>
<dbReference type="PROSITE" id="PS00081">
    <property type="entry name" value="LIPOXYGENASE_2"/>
    <property type="match status" value="1"/>
</dbReference>
<dbReference type="InterPro" id="IPR020833">
    <property type="entry name" value="LipOase_Fe_BS"/>
</dbReference>
<dbReference type="PRINTS" id="PR00467">
    <property type="entry name" value="MAMLPOXGNASE"/>
</dbReference>
<feature type="binding site" evidence="10">
    <location>
        <position position="551"/>
    </location>
    <ligand>
        <name>Fe cation</name>
        <dbReference type="ChEBI" id="CHEBI:24875"/>
        <note>catalytic</note>
    </ligand>
</feature>
<evidence type="ECO:0000256" key="12">
    <source>
        <dbReference type="PIRSR" id="PIRSR601885-3"/>
    </source>
</evidence>
<accession>A0A493QYH9</accession>
<dbReference type="PROSITE" id="PS50095">
    <property type="entry name" value="PLAT"/>
    <property type="match status" value="1"/>
</dbReference>
<dbReference type="InterPro" id="IPR036392">
    <property type="entry name" value="PLAT/LH2_dom_sf"/>
</dbReference>
<dbReference type="Gene3D" id="2.60.60.20">
    <property type="entry name" value="PLAT/LH2 domain"/>
    <property type="match status" value="1"/>
</dbReference>
<feature type="binding site" evidence="10">
    <location>
        <position position="368"/>
    </location>
    <ligand>
        <name>Fe cation</name>
        <dbReference type="ChEBI" id="CHEBI:24875"/>
        <note>catalytic</note>
    </ligand>
</feature>
<dbReference type="InterPro" id="IPR036226">
    <property type="entry name" value="LipOase_C_sf"/>
</dbReference>
<keyword evidence="9" id="KW-0443">Lipid metabolism</keyword>
<evidence type="ECO:0000256" key="11">
    <source>
        <dbReference type="PIRSR" id="PIRSR601885-2"/>
    </source>
</evidence>
<dbReference type="FunFam" id="1.20.245.10:FF:000001">
    <property type="entry name" value="Arachidonate 5-lipoxygenase a"/>
    <property type="match status" value="1"/>
</dbReference>
<dbReference type="AlphaFoldDB" id="A0A493QYH9"/>
<feature type="binding site" evidence="11">
    <location>
        <position position="39"/>
    </location>
    <ligand>
        <name>Ca(2+)</name>
        <dbReference type="ChEBI" id="CHEBI:29108"/>
        <label>2</label>
    </ligand>
</feature>
<comment type="similarity">
    <text evidence="3 14">Belongs to the lipoxygenase family.</text>
</comment>
<dbReference type="CDD" id="cd01753">
    <property type="entry name" value="PLAT_LOX"/>
    <property type="match status" value="1"/>
</dbReference>
<comment type="subcellular location">
    <subcellularLocation>
        <location evidence="1">Cytoplasm</location>
    </subcellularLocation>
</comment>
<dbReference type="SMART" id="SM00308">
    <property type="entry name" value="LH2"/>
    <property type="match status" value="1"/>
</dbReference>
<evidence type="ECO:0000259" key="15">
    <source>
        <dbReference type="PROSITE" id="PS50095"/>
    </source>
</evidence>
<dbReference type="PRINTS" id="PR00087">
    <property type="entry name" value="LIPOXYGENASE"/>
</dbReference>
<proteinExistence type="evidence at transcript level"/>